<gene>
    <name evidence="1" type="primary">TC6_031</name>
</gene>
<organism evidence="1 2">
    <name type="scientific">Pseudomonas phage TC6</name>
    <dbReference type="NCBI Taxonomy" id="2060947"/>
    <lineage>
        <taxon>Viruses</taxon>
        <taxon>Duplodnaviria</taxon>
        <taxon>Heunggongvirae</taxon>
        <taxon>Uroviricota</taxon>
        <taxon>Caudoviricetes</taxon>
        <taxon>Zobellviridae</taxon>
        <taxon>Paundecimvirus</taxon>
        <taxon>Paundecimvirus PA11</taxon>
    </lineage>
</organism>
<proteinExistence type="predicted"/>
<evidence type="ECO:0000313" key="1">
    <source>
        <dbReference type="EMBL" id="AUG88542.1"/>
    </source>
</evidence>
<accession>A0A2H5BQG9</accession>
<name>A0A2H5BQG9_9CAUD</name>
<dbReference type="EMBL" id="MG676466">
    <property type="protein sequence ID" value="AUG88542.1"/>
    <property type="molecule type" value="Genomic_DNA"/>
</dbReference>
<protein>
    <submittedName>
        <fullName evidence="1">DUF3310 domain-containing protein</fullName>
    </submittedName>
</protein>
<dbReference type="Pfam" id="PF11753">
    <property type="entry name" value="DUF3310"/>
    <property type="match status" value="1"/>
</dbReference>
<reference evidence="1 2" key="1">
    <citation type="submission" date="2017-12" db="EMBL/GenBank/DDBJ databases">
        <title>Genomic identification of Pseudomonas aeruginosa phage TC6.</title>
        <authorList>
            <person name="Lu S."/>
            <person name="Tang C."/>
            <person name="Deng C."/>
            <person name="Zhang Y."/>
            <person name="Xiao C."/>
        </authorList>
    </citation>
    <scope>NUCLEOTIDE SEQUENCE [LARGE SCALE GENOMIC DNA]</scope>
</reference>
<sequence>MRCDMDNSALNNQEGGAHYKTLKIQPIEYIHANNIGYLEGNVIKYVTRHESKNGVEDINKAIHYLQLIKELKYGG</sequence>
<dbReference type="Proteomes" id="UP000241282">
    <property type="component" value="Segment"/>
</dbReference>
<evidence type="ECO:0000313" key="2">
    <source>
        <dbReference type="Proteomes" id="UP000241282"/>
    </source>
</evidence>
<dbReference type="InterPro" id="IPR021739">
    <property type="entry name" value="SaV-like"/>
</dbReference>